<proteinExistence type="predicted"/>
<dbReference type="PANTHER" id="PTHR42031:SF1">
    <property type="entry name" value="KEY LIME PATHOGENICITY PROTEIN"/>
    <property type="match status" value="1"/>
</dbReference>
<feature type="compositionally biased region" description="Polar residues" evidence="1">
    <location>
        <begin position="516"/>
        <end position="528"/>
    </location>
</feature>
<accession>A0A162J3A4</accession>
<keyword evidence="4" id="KW-1185">Reference proteome</keyword>
<reference evidence="3 4" key="1">
    <citation type="journal article" date="2016" name="Genome Biol. Evol.">
        <title>Divergent and convergent evolution of fungal pathogenicity.</title>
        <authorList>
            <person name="Shang Y."/>
            <person name="Xiao G."/>
            <person name="Zheng P."/>
            <person name="Cen K."/>
            <person name="Zhan S."/>
            <person name="Wang C."/>
        </authorList>
    </citation>
    <scope>NUCLEOTIDE SEQUENCE [LARGE SCALE GENOMIC DNA]</scope>
    <source>
        <strain evidence="3 4">ARSEF 2679</strain>
    </source>
</reference>
<feature type="region of interest" description="Disordered" evidence="1">
    <location>
        <begin position="448"/>
        <end position="495"/>
    </location>
</feature>
<protein>
    <recommendedName>
        <fullName evidence="2">C2H2-type domain-containing protein</fullName>
    </recommendedName>
</protein>
<dbReference type="EMBL" id="AZHB01000011">
    <property type="protein sequence ID" value="OAA63172.1"/>
    <property type="molecule type" value="Genomic_DNA"/>
</dbReference>
<organism evidence="3 4">
    <name type="scientific">Cordyceps fumosorosea (strain ARSEF 2679)</name>
    <name type="common">Isaria fumosorosea</name>
    <dbReference type="NCBI Taxonomy" id="1081104"/>
    <lineage>
        <taxon>Eukaryota</taxon>
        <taxon>Fungi</taxon>
        <taxon>Dikarya</taxon>
        <taxon>Ascomycota</taxon>
        <taxon>Pezizomycotina</taxon>
        <taxon>Sordariomycetes</taxon>
        <taxon>Hypocreomycetidae</taxon>
        <taxon>Hypocreales</taxon>
        <taxon>Cordycipitaceae</taxon>
        <taxon>Cordyceps</taxon>
    </lineage>
</organism>
<dbReference type="Pfam" id="PF25438">
    <property type="entry name" value="DUF7896"/>
    <property type="match status" value="1"/>
</dbReference>
<comment type="caution">
    <text evidence="3">The sequence shown here is derived from an EMBL/GenBank/DDBJ whole genome shotgun (WGS) entry which is preliminary data.</text>
</comment>
<evidence type="ECO:0000313" key="3">
    <source>
        <dbReference type="EMBL" id="OAA63172.1"/>
    </source>
</evidence>
<evidence type="ECO:0000259" key="2">
    <source>
        <dbReference type="PROSITE" id="PS00028"/>
    </source>
</evidence>
<feature type="domain" description="C2H2-type" evidence="2">
    <location>
        <begin position="313"/>
        <end position="334"/>
    </location>
</feature>
<dbReference type="PROSITE" id="PS00028">
    <property type="entry name" value="ZINC_FINGER_C2H2_1"/>
    <property type="match status" value="1"/>
</dbReference>
<dbReference type="Proteomes" id="UP000076744">
    <property type="component" value="Unassembled WGS sequence"/>
</dbReference>
<feature type="compositionally biased region" description="Polar residues" evidence="1">
    <location>
        <begin position="215"/>
        <end position="227"/>
    </location>
</feature>
<dbReference type="PANTHER" id="PTHR42031">
    <property type="entry name" value="KEY LIME PATHOGENICITY PROTEIN"/>
    <property type="match status" value="1"/>
</dbReference>
<feature type="compositionally biased region" description="Low complexity" evidence="1">
    <location>
        <begin position="1"/>
        <end position="23"/>
    </location>
</feature>
<feature type="region of interest" description="Disordered" evidence="1">
    <location>
        <begin position="511"/>
        <end position="534"/>
    </location>
</feature>
<gene>
    <name evidence="3" type="ORF">ISF_05048</name>
</gene>
<feature type="compositionally biased region" description="Basic and acidic residues" evidence="1">
    <location>
        <begin position="251"/>
        <end position="269"/>
    </location>
</feature>
<dbReference type="InterPro" id="IPR013087">
    <property type="entry name" value="Znf_C2H2_type"/>
</dbReference>
<dbReference type="InterPro" id="IPR057218">
    <property type="entry name" value="DUF7896"/>
</dbReference>
<dbReference type="RefSeq" id="XP_018704379.1">
    <property type="nucleotide sequence ID" value="XM_018848653.1"/>
</dbReference>
<evidence type="ECO:0000256" key="1">
    <source>
        <dbReference type="SAM" id="MobiDB-lite"/>
    </source>
</evidence>
<dbReference type="AlphaFoldDB" id="A0A162J3A4"/>
<evidence type="ECO:0000313" key="4">
    <source>
        <dbReference type="Proteomes" id="UP000076744"/>
    </source>
</evidence>
<name>A0A162J3A4_CORFA</name>
<dbReference type="OrthoDB" id="5377599at2759"/>
<dbReference type="GeneID" id="30021340"/>
<sequence>MNFFNGNSPSSFSSRNNSFGRSPESSDTSSPNQPEYPLQEATYASLTALNSPSPRHGQQTSIGLTYHNAPVRYQQQQQQQQQHQGPDYSLALAFVNGVPLTPYQTAFAEQQLMSLAMSTPPAESQSLHTTYIPATTAAATATWPSTTTQTYATLRYPPALQSVDSTAHAVYGPSVTQSPHQHGFLNTAHTAYRPSTTQSPFQQNIVNAAQTSYVSSASQSPHQQTMTLPVPPCSVPVINSQPSSPTPPTRAESRNNERLAQRARRALQESIERGSRPIVLRSPEPNYTVINRVQAQERPKVSRGRKSNERRWCEICGMTLSGDHEYNRHFNLVHAPEGWRWQVIDPTTKGLRARWPVRVPISDCKSCRARKLYGINYNAAAHIRRCHFKSEPVNGTRGGSSGGTWPEIRYLEYLYMKLVHIRVISTKTSRLKEGVDYIRTGFERQTVLREPHSKRHSPGGRESGLTEADFRSDPGLSLATPPEDPELFFGTPASSTDTNYSFDFNLFPSRIPEQPLPTSDTSWRNWPASSEDPR</sequence>
<feature type="region of interest" description="Disordered" evidence="1">
    <location>
        <begin position="215"/>
        <end position="269"/>
    </location>
</feature>
<feature type="region of interest" description="Disordered" evidence="1">
    <location>
        <begin position="1"/>
        <end position="42"/>
    </location>
</feature>